<protein>
    <submittedName>
        <fullName evidence="1">Uncharacterized protein</fullName>
    </submittedName>
</protein>
<gene>
    <name evidence="1" type="ORF">BHF68_12455</name>
</gene>
<evidence type="ECO:0000313" key="2">
    <source>
        <dbReference type="Proteomes" id="UP000094296"/>
    </source>
</evidence>
<keyword evidence="2" id="KW-1185">Reference proteome</keyword>
<reference evidence="1 2" key="1">
    <citation type="submission" date="2016-09" db="EMBL/GenBank/DDBJ databases">
        <title>Draft genome sequence for the type strain of Desulfuribacillus alkaliarsenatis AHT28, an obligately anaerobic, sulfidogenic bacterium isolated from Russian soda lake sediments.</title>
        <authorList>
            <person name="Abin C.A."/>
            <person name="Hollibaugh J.T."/>
        </authorList>
    </citation>
    <scope>NUCLEOTIDE SEQUENCE [LARGE SCALE GENOMIC DNA]</scope>
    <source>
        <strain evidence="1 2">AHT28</strain>
    </source>
</reference>
<dbReference type="RefSeq" id="WP_069644462.1">
    <property type="nucleotide sequence ID" value="NZ_MIJE01000036.1"/>
</dbReference>
<dbReference type="EMBL" id="MIJE01000036">
    <property type="protein sequence ID" value="OEF95649.1"/>
    <property type="molecule type" value="Genomic_DNA"/>
</dbReference>
<comment type="caution">
    <text evidence="1">The sequence shown here is derived from an EMBL/GenBank/DDBJ whole genome shotgun (WGS) entry which is preliminary data.</text>
</comment>
<accession>A0A1E5FYK1</accession>
<sequence length="71" mass="7822">MITKREYAAAQEGHFTISLDANINNDTESGELGEIIADESVNVEAVAYDKTLVVFYDSPKDAGFLPRIRNS</sequence>
<organism evidence="1 2">
    <name type="scientific">Desulfuribacillus alkaliarsenatis</name>
    <dbReference type="NCBI Taxonomy" id="766136"/>
    <lineage>
        <taxon>Bacteria</taxon>
        <taxon>Bacillati</taxon>
        <taxon>Bacillota</taxon>
        <taxon>Desulfuribacillia</taxon>
        <taxon>Desulfuribacillales</taxon>
        <taxon>Desulfuribacillaceae</taxon>
        <taxon>Desulfuribacillus</taxon>
    </lineage>
</organism>
<dbReference type="AlphaFoldDB" id="A0A1E5FYK1"/>
<dbReference type="Proteomes" id="UP000094296">
    <property type="component" value="Unassembled WGS sequence"/>
</dbReference>
<proteinExistence type="predicted"/>
<name>A0A1E5FYK1_9FIRM</name>
<evidence type="ECO:0000313" key="1">
    <source>
        <dbReference type="EMBL" id="OEF95649.1"/>
    </source>
</evidence>